<dbReference type="PRINTS" id="PR00507">
    <property type="entry name" value="N12N6MTFRASE"/>
</dbReference>
<gene>
    <name evidence="2" type="ORF">Q361_11725</name>
</gene>
<evidence type="ECO:0000259" key="1">
    <source>
        <dbReference type="PROSITE" id="PS51194"/>
    </source>
</evidence>
<keyword evidence="2" id="KW-0378">Hydrolase</keyword>
<dbReference type="PROSITE" id="PS51194">
    <property type="entry name" value="HELICASE_CTER"/>
    <property type="match status" value="1"/>
</dbReference>
<reference evidence="2 3" key="1">
    <citation type="submission" date="2018-01" db="EMBL/GenBank/DDBJ databases">
        <title>Genomic Encyclopedia of Type Strains, Phase I: the one thousand microbial genomes (KMG-I) project.</title>
        <authorList>
            <person name="Goeker M."/>
        </authorList>
    </citation>
    <scope>NUCLEOTIDE SEQUENCE [LARGE SCALE GENOMIC DNA]</scope>
    <source>
        <strain evidence="2 3">DSM 17960</strain>
    </source>
</reference>
<dbReference type="SMART" id="SM00487">
    <property type="entry name" value="DEXDc"/>
    <property type="match status" value="1"/>
</dbReference>
<dbReference type="Proteomes" id="UP000237056">
    <property type="component" value="Unassembled WGS sequence"/>
</dbReference>
<dbReference type="InterPro" id="IPR006935">
    <property type="entry name" value="Helicase/UvrB_N"/>
</dbReference>
<dbReference type="RefSeq" id="WP_103726879.1">
    <property type="nucleotide sequence ID" value="NZ_PQNY01000017.1"/>
</dbReference>
<name>A0A2S4N5A0_9FLAO</name>
<dbReference type="SUPFAM" id="SSF53335">
    <property type="entry name" value="S-adenosyl-L-methionine-dependent methyltransferases"/>
    <property type="match status" value="1"/>
</dbReference>
<dbReference type="InterPro" id="IPR052933">
    <property type="entry name" value="DNA_Protect_Modify"/>
</dbReference>
<dbReference type="InterPro" id="IPR027417">
    <property type="entry name" value="P-loop_NTPase"/>
</dbReference>
<dbReference type="GO" id="GO:0004386">
    <property type="term" value="F:helicase activity"/>
    <property type="evidence" value="ECO:0007669"/>
    <property type="project" value="UniProtKB-KW"/>
</dbReference>
<proteinExistence type="predicted"/>
<dbReference type="InterPro" id="IPR029063">
    <property type="entry name" value="SAM-dependent_MTases_sf"/>
</dbReference>
<keyword evidence="2" id="KW-0067">ATP-binding</keyword>
<dbReference type="SUPFAM" id="SSF52540">
    <property type="entry name" value="P-loop containing nucleoside triphosphate hydrolases"/>
    <property type="match status" value="2"/>
</dbReference>
<sequence length="1643" mass="189479">MKIKNLEDFVNLIELYKNKQLPNQEITLDGIAKFRKHFFQARQALTNPQEVDTLSPQSKRLYSTLSALEPTEVESLAFATNTSYFTPEAYCQSLATWSLNYFKNTDNQKVSILEPSAGSGAFIKALIEQNASSDKPLQLQIDALEKDIFTANILEHNFKQNPEVTVHQSAFEQAKLHQSYQLIIGNIPFGNFTVFDKHLSQEQRDLVGGKIHNYFFLKSIDYLEPAGLLLYITSREIADSLQEKALREHLVQHLNLTGAIRLDEAVFKDADTKVITDVLIFQKPLLPKQTLSKEEQTFIESSKLPLALEHDINYNVNHYFQNNPERILGKYYPTTGIAGKPTLSIKTEQSKQQEFTKLLQEFIQEKTFTHVFQEKDQEKVKSELTIAQENHNRITEQYPLLSVGNVVCENNQFFKIQKHDDFPEFTLLKPISVYTQDKERFASLLEMRNTYLSMRHSIRLEDFDKAKQEQDKLNGLYDNFVFFYNFINSHENRNVLVLDFESEILKALEVQAGKEYLKSDIFSKNFTQELALEKVDTIEQAIYHTMNDKGFVDVQYMGALLQRQPEDFLQEAINEQKLFINPIFEYNDPTIKGFSIDTIESFLSGYVEYKADLYKRILDIDHVELNPYKGYLNRTNITKNTNLLVENFPVKLSIEEIDPSLGEPWIPLKVYQKFLQEHLEDAFLTLEYQALNDRYKINSKGSKVGMINYSIRNASDRLITYNSIIGFAFMQNQPDFKKKVFQGGKEITVSDKNTNTAVSIIIEQLHKEFSKWLMKNNVLAEQLENGYHFLNNGFVKEKVNPNYLDFSNIKHFTPYDHQKNVCIQLSKNNGGIIDHEVGFGKTLTMAMLCMTKKKFKVNKKELIVGFNANYKDIYTVFKQAFPEAKVWLLEENDLKKENIKQTLFQIANNNYDAIITSHSSLMKFPISPKSEKQIVQDIIAECHAVLSDTDKKLTPAQERKLLQRVNDAEARQLYLQEALQSKKVNGTLFFDDLGFDGIIIDESHYFKNLEFKTKHANVSGIGNQDSVAKTANLLSYIRYIQSVNQDKGKCKGVTFASGTIISNSISELFSLFKYIIPDDLKAKGIDTFDKWARVFARKTQEYEEGVTGNIKLKERFRYFVKVPELAKMYNDITHYADFRTFPIERPTLQNQLINVEPHTELKDYLDSIRAFGSSKRIEDLPYYRGSSSDIKSTVGLICTSQGKKAALTLKLIHPDLPDSPNDKINTAVSTIVEQYHNYQNIKGTQLVFCDLGVPNSNEVSFNVYRYMKELLVQKGIPSGEIAFIHDYDKKKETLFNAVNQGAIRILIGSTTKMGVGVNVQQRIVAMHHLDLPWRPADISQRNGRGERPGNKITQHIDNTIKNYIYATKGTLDAYIFNLLQIKQNFIYQIKNASLHTRKIDEGVISSDGSLNYEEYMAACSQNQYLTEKLKAEKELQKLIDVRNSFIFREKNNKIHINYYTREIGKIESSIELLHLDKKLLKDFNPHLVQGKIYTSDKELSQFFQGQLQPKLKEQTHGTFTLALLDKQCELQAKIYEKEGQTAYLLMLKTPNNIYTYGSKNFVKNDKDNALYALHCLERIDSIIKEQQSICDTMTQSKNNYEQLGSVKFDKHQQIVDLELKIKDLNQKIEDENKSLSQSSTLKR</sequence>
<dbReference type="GO" id="GO:0016787">
    <property type="term" value="F:hydrolase activity"/>
    <property type="evidence" value="ECO:0007669"/>
    <property type="project" value="InterPro"/>
</dbReference>
<evidence type="ECO:0000313" key="2">
    <source>
        <dbReference type="EMBL" id="POS00922.1"/>
    </source>
</evidence>
<evidence type="ECO:0000313" key="3">
    <source>
        <dbReference type="Proteomes" id="UP000237056"/>
    </source>
</evidence>
<feature type="domain" description="Helicase C-terminal" evidence="1">
    <location>
        <begin position="1230"/>
        <end position="1400"/>
    </location>
</feature>
<keyword evidence="2" id="KW-0547">Nucleotide-binding</keyword>
<organism evidence="2 3">
    <name type="scientific">Flavobacterium croceum DSM 17960</name>
    <dbReference type="NCBI Taxonomy" id="1121886"/>
    <lineage>
        <taxon>Bacteria</taxon>
        <taxon>Pseudomonadati</taxon>
        <taxon>Bacteroidota</taxon>
        <taxon>Flavobacteriia</taxon>
        <taxon>Flavobacteriales</taxon>
        <taxon>Flavobacteriaceae</taxon>
        <taxon>Flavobacterium</taxon>
    </lineage>
</organism>
<dbReference type="PANTHER" id="PTHR41313">
    <property type="entry name" value="ADENINE-SPECIFIC METHYLTRANSFERASE"/>
    <property type="match status" value="1"/>
</dbReference>
<dbReference type="Gene3D" id="3.40.50.300">
    <property type="entry name" value="P-loop containing nucleotide triphosphate hydrolases"/>
    <property type="match status" value="2"/>
</dbReference>
<dbReference type="GO" id="GO:0005524">
    <property type="term" value="F:ATP binding"/>
    <property type="evidence" value="ECO:0007669"/>
    <property type="project" value="InterPro"/>
</dbReference>
<dbReference type="Pfam" id="PF04851">
    <property type="entry name" value="ResIII"/>
    <property type="match status" value="1"/>
</dbReference>
<dbReference type="OrthoDB" id="9815272at2"/>
<dbReference type="EMBL" id="PQNY01000017">
    <property type="protein sequence ID" value="POS00922.1"/>
    <property type="molecule type" value="Genomic_DNA"/>
</dbReference>
<keyword evidence="2" id="KW-0347">Helicase</keyword>
<accession>A0A2S4N5A0</accession>
<dbReference type="PANTHER" id="PTHR41313:SF1">
    <property type="entry name" value="DNA METHYLASE ADENINE-SPECIFIC DOMAIN-CONTAINING PROTEIN"/>
    <property type="match status" value="1"/>
</dbReference>
<comment type="caution">
    <text evidence="2">The sequence shown here is derived from an EMBL/GenBank/DDBJ whole genome shotgun (WGS) entry which is preliminary data.</text>
</comment>
<dbReference type="InterPro" id="IPR001650">
    <property type="entry name" value="Helicase_C-like"/>
</dbReference>
<dbReference type="Gene3D" id="3.40.50.150">
    <property type="entry name" value="Vaccinia Virus protein VP39"/>
    <property type="match status" value="1"/>
</dbReference>
<dbReference type="GO" id="GO:0003677">
    <property type="term" value="F:DNA binding"/>
    <property type="evidence" value="ECO:0007669"/>
    <property type="project" value="InterPro"/>
</dbReference>
<keyword evidence="3" id="KW-1185">Reference proteome</keyword>
<protein>
    <submittedName>
        <fullName evidence="2">Helicase-like protein</fullName>
    </submittedName>
</protein>
<dbReference type="InterPro" id="IPR014001">
    <property type="entry name" value="Helicase_ATP-bd"/>
</dbReference>